<dbReference type="EMBL" id="BMAT01005639">
    <property type="protein sequence ID" value="GFR97450.1"/>
    <property type="molecule type" value="Genomic_DNA"/>
</dbReference>
<accession>A0AAV4HJ28</accession>
<sequence>MKGRMRKRGSRRVCQNPEARKDATRERTSLNLSQGKRGSRARHSSSLESSRGHVGVYPAAFPRCLRKILTNLRGTERFETVPAGIRHQTAPHKSIFSQKVLSERLSCRDGSLDAELW</sequence>
<feature type="region of interest" description="Disordered" evidence="1">
    <location>
        <begin position="1"/>
        <end position="52"/>
    </location>
</feature>
<reference evidence="2 3" key="1">
    <citation type="journal article" date="2021" name="Elife">
        <title>Chloroplast acquisition without the gene transfer in kleptoplastic sea slugs, Plakobranchus ocellatus.</title>
        <authorList>
            <person name="Maeda T."/>
            <person name="Takahashi S."/>
            <person name="Yoshida T."/>
            <person name="Shimamura S."/>
            <person name="Takaki Y."/>
            <person name="Nagai Y."/>
            <person name="Toyoda A."/>
            <person name="Suzuki Y."/>
            <person name="Arimoto A."/>
            <person name="Ishii H."/>
            <person name="Satoh N."/>
            <person name="Nishiyama T."/>
            <person name="Hasebe M."/>
            <person name="Maruyama T."/>
            <person name="Minagawa J."/>
            <person name="Obokata J."/>
            <person name="Shigenobu S."/>
        </authorList>
    </citation>
    <scope>NUCLEOTIDE SEQUENCE [LARGE SCALE GENOMIC DNA]</scope>
</reference>
<gene>
    <name evidence="2" type="ORF">ElyMa_002745300</name>
</gene>
<evidence type="ECO:0000256" key="1">
    <source>
        <dbReference type="SAM" id="MobiDB-lite"/>
    </source>
</evidence>
<feature type="compositionally biased region" description="Basic residues" evidence="1">
    <location>
        <begin position="1"/>
        <end position="11"/>
    </location>
</feature>
<evidence type="ECO:0000313" key="2">
    <source>
        <dbReference type="EMBL" id="GFR97450.1"/>
    </source>
</evidence>
<feature type="compositionally biased region" description="Basic and acidic residues" evidence="1">
    <location>
        <begin position="18"/>
        <end position="28"/>
    </location>
</feature>
<evidence type="ECO:0000313" key="3">
    <source>
        <dbReference type="Proteomes" id="UP000762676"/>
    </source>
</evidence>
<protein>
    <submittedName>
        <fullName evidence="2">Uncharacterized protein</fullName>
    </submittedName>
</protein>
<dbReference type="Proteomes" id="UP000762676">
    <property type="component" value="Unassembled WGS sequence"/>
</dbReference>
<dbReference type="AlphaFoldDB" id="A0AAV4HJ28"/>
<name>A0AAV4HJ28_9GAST</name>
<proteinExistence type="predicted"/>
<organism evidence="2 3">
    <name type="scientific">Elysia marginata</name>
    <dbReference type="NCBI Taxonomy" id="1093978"/>
    <lineage>
        <taxon>Eukaryota</taxon>
        <taxon>Metazoa</taxon>
        <taxon>Spiralia</taxon>
        <taxon>Lophotrochozoa</taxon>
        <taxon>Mollusca</taxon>
        <taxon>Gastropoda</taxon>
        <taxon>Heterobranchia</taxon>
        <taxon>Euthyneura</taxon>
        <taxon>Panpulmonata</taxon>
        <taxon>Sacoglossa</taxon>
        <taxon>Placobranchoidea</taxon>
        <taxon>Plakobranchidae</taxon>
        <taxon>Elysia</taxon>
    </lineage>
</organism>
<keyword evidence="3" id="KW-1185">Reference proteome</keyword>
<comment type="caution">
    <text evidence="2">The sequence shown here is derived from an EMBL/GenBank/DDBJ whole genome shotgun (WGS) entry which is preliminary data.</text>
</comment>